<name>A0ABT8ZW20_9SPHN</name>
<evidence type="ECO:0000256" key="5">
    <source>
        <dbReference type="ARBA" id="ARBA00022692"/>
    </source>
</evidence>
<keyword evidence="5" id="KW-0812">Transmembrane</keyword>
<keyword evidence="14" id="KW-1185">Reference proteome</keyword>
<dbReference type="RefSeq" id="WP_304537828.1">
    <property type="nucleotide sequence ID" value="NZ_JAUQOM010000058.1"/>
</dbReference>
<proteinExistence type="predicted"/>
<feature type="non-terminal residue" evidence="13">
    <location>
        <position position="1"/>
    </location>
</feature>
<comment type="subcellular location">
    <subcellularLocation>
        <location evidence="1">Cell outer membrane</location>
        <topology evidence="1">Multi-pass membrane protein</topology>
    </subcellularLocation>
</comment>
<evidence type="ECO:0000256" key="8">
    <source>
        <dbReference type="ARBA" id="ARBA00023077"/>
    </source>
</evidence>
<feature type="region of interest" description="Disordered" evidence="11">
    <location>
        <begin position="1"/>
        <end position="41"/>
    </location>
</feature>
<protein>
    <submittedName>
        <fullName evidence="13">TonB-dependent receptor</fullName>
    </submittedName>
</protein>
<dbReference type="PANTHER" id="PTHR32552">
    <property type="entry name" value="FERRICHROME IRON RECEPTOR-RELATED"/>
    <property type="match status" value="1"/>
</dbReference>
<organism evidence="13 14">
    <name type="scientific">Sphingobium cyanobacteriorum</name>
    <dbReference type="NCBI Taxonomy" id="3063954"/>
    <lineage>
        <taxon>Bacteria</taxon>
        <taxon>Pseudomonadati</taxon>
        <taxon>Pseudomonadota</taxon>
        <taxon>Alphaproteobacteria</taxon>
        <taxon>Sphingomonadales</taxon>
        <taxon>Sphingomonadaceae</taxon>
        <taxon>Sphingobium</taxon>
    </lineage>
</organism>
<evidence type="ECO:0000256" key="1">
    <source>
        <dbReference type="ARBA" id="ARBA00004571"/>
    </source>
</evidence>
<keyword evidence="10" id="KW-0998">Cell outer membrane</keyword>
<evidence type="ECO:0000256" key="6">
    <source>
        <dbReference type="ARBA" id="ARBA00023004"/>
    </source>
</evidence>
<dbReference type="InterPro" id="IPR039426">
    <property type="entry name" value="TonB-dep_rcpt-like"/>
</dbReference>
<evidence type="ECO:0000256" key="3">
    <source>
        <dbReference type="ARBA" id="ARBA00022452"/>
    </source>
</evidence>
<evidence type="ECO:0000256" key="7">
    <source>
        <dbReference type="ARBA" id="ARBA00023065"/>
    </source>
</evidence>
<keyword evidence="13" id="KW-0675">Receptor</keyword>
<dbReference type="Proteomes" id="UP001176471">
    <property type="component" value="Unassembled WGS sequence"/>
</dbReference>
<evidence type="ECO:0000256" key="10">
    <source>
        <dbReference type="ARBA" id="ARBA00023237"/>
    </source>
</evidence>
<dbReference type="SUPFAM" id="SSF56935">
    <property type="entry name" value="Porins"/>
    <property type="match status" value="1"/>
</dbReference>
<feature type="domain" description="TonB-dependent receptor-like beta-barrel" evidence="12">
    <location>
        <begin position="43"/>
        <end position="160"/>
    </location>
</feature>
<keyword evidence="2" id="KW-0813">Transport</keyword>
<keyword evidence="8" id="KW-0798">TonB box</keyword>
<dbReference type="EMBL" id="JAUQOM010000058">
    <property type="protein sequence ID" value="MDO7837626.1"/>
    <property type="molecule type" value="Genomic_DNA"/>
</dbReference>
<dbReference type="InterPro" id="IPR036942">
    <property type="entry name" value="Beta-barrel_TonB_sf"/>
</dbReference>
<dbReference type="Gene3D" id="2.40.170.20">
    <property type="entry name" value="TonB-dependent receptor, beta-barrel domain"/>
    <property type="match status" value="1"/>
</dbReference>
<keyword evidence="3" id="KW-1134">Transmembrane beta strand</keyword>
<evidence type="ECO:0000256" key="9">
    <source>
        <dbReference type="ARBA" id="ARBA00023136"/>
    </source>
</evidence>
<keyword evidence="9" id="KW-0472">Membrane</keyword>
<dbReference type="Pfam" id="PF00593">
    <property type="entry name" value="TonB_dep_Rec_b-barrel"/>
    <property type="match status" value="1"/>
</dbReference>
<evidence type="ECO:0000256" key="11">
    <source>
        <dbReference type="SAM" id="MobiDB-lite"/>
    </source>
</evidence>
<evidence type="ECO:0000256" key="4">
    <source>
        <dbReference type="ARBA" id="ARBA00022496"/>
    </source>
</evidence>
<comment type="caution">
    <text evidence="13">The sequence shown here is derived from an EMBL/GenBank/DDBJ whole genome shotgun (WGS) entry which is preliminary data.</text>
</comment>
<dbReference type="PANTHER" id="PTHR32552:SF81">
    <property type="entry name" value="TONB-DEPENDENT OUTER MEMBRANE RECEPTOR"/>
    <property type="match status" value="1"/>
</dbReference>
<keyword evidence="6" id="KW-0408">Iron</keyword>
<evidence type="ECO:0000313" key="14">
    <source>
        <dbReference type="Proteomes" id="UP001176471"/>
    </source>
</evidence>
<evidence type="ECO:0000256" key="2">
    <source>
        <dbReference type="ARBA" id="ARBA00022448"/>
    </source>
</evidence>
<accession>A0ABT8ZW20</accession>
<gene>
    <name evidence="13" type="ORF">Q4610_21580</name>
</gene>
<dbReference type="InterPro" id="IPR000531">
    <property type="entry name" value="Beta-barrel_TonB"/>
</dbReference>
<reference evidence="13" key="1">
    <citation type="submission" date="2023-07" db="EMBL/GenBank/DDBJ databases">
        <title>Bacterial whole genome sequence for Sphingobium sp. HBC34.</title>
        <authorList>
            <person name="Le V."/>
            <person name="Ko S.-R."/>
            <person name="Ahn C.-Y."/>
            <person name="Oh H.-M."/>
        </authorList>
    </citation>
    <scope>NUCLEOTIDE SEQUENCE</scope>
    <source>
        <strain evidence="13">HBC34</strain>
    </source>
</reference>
<evidence type="ECO:0000259" key="12">
    <source>
        <dbReference type="Pfam" id="PF00593"/>
    </source>
</evidence>
<keyword evidence="4" id="KW-0410">Iron transport</keyword>
<keyword evidence="7" id="KW-0406">Ion transport</keyword>
<sequence length="195" mass="21943">NAAPLSERNVVPRMGDRQQQPARSRRVLQDDQNRSFGPTGPTWRAARGLTLNTSVSYLDAKIKELTTFDDEPATRGIRNTAGNPLPNSPKFTVNLGAEYGFDTSLGRFSLRGEMFRSASYNFRLFNNPIDRQRAYSIFSAFVTYADPNDRFQMRAFVKNIGNTHYLDNLIYAQTTGVAGNYARPQEWGVSVSAKF</sequence>
<evidence type="ECO:0000313" key="13">
    <source>
        <dbReference type="EMBL" id="MDO7837626.1"/>
    </source>
</evidence>